<sequence>MATVNVNFDLSHQPNPITLNLQVQLNRGTLTIVPVDIPRVVVIAIPRYSGGVLDKILSTILAPIANIIAGSLGMFASDIFRDKSFDVFHVPNMSFNAPGMTITLKPANLSLGDFNGMLMIGGDIEIS</sequence>
<evidence type="ECO:0000313" key="1">
    <source>
        <dbReference type="EMBL" id="AYL96149.1"/>
    </source>
</evidence>
<reference evidence="1 2" key="1">
    <citation type="submission" date="2018-10" db="EMBL/GenBank/DDBJ databases">
        <title>Genome sequencing of Mucilaginibacter sp. HYN0043.</title>
        <authorList>
            <person name="Kim M."/>
            <person name="Yi H."/>
        </authorList>
    </citation>
    <scope>NUCLEOTIDE SEQUENCE [LARGE SCALE GENOMIC DNA]</scope>
    <source>
        <strain evidence="1 2">HYN0043</strain>
    </source>
</reference>
<evidence type="ECO:0000313" key="2">
    <source>
        <dbReference type="Proteomes" id="UP000270046"/>
    </source>
</evidence>
<accession>A0A494VPF1</accession>
<name>A0A494VPF1_9SPHI</name>
<gene>
    <name evidence="1" type="ORF">HYN43_012985</name>
</gene>
<dbReference type="AlphaFoldDB" id="A0A494VPF1"/>
<dbReference type="OrthoDB" id="4291932at2"/>
<protein>
    <recommendedName>
        <fullName evidence="3">DUF4403 family protein</fullName>
    </recommendedName>
</protein>
<dbReference type="RefSeq" id="WP_119409753.1">
    <property type="nucleotide sequence ID" value="NZ_CP032869.1"/>
</dbReference>
<organism evidence="1 2">
    <name type="scientific">Mucilaginibacter celer</name>
    <dbReference type="NCBI Taxonomy" id="2305508"/>
    <lineage>
        <taxon>Bacteria</taxon>
        <taxon>Pseudomonadati</taxon>
        <taxon>Bacteroidota</taxon>
        <taxon>Sphingobacteriia</taxon>
        <taxon>Sphingobacteriales</taxon>
        <taxon>Sphingobacteriaceae</taxon>
        <taxon>Mucilaginibacter</taxon>
    </lineage>
</organism>
<keyword evidence="2" id="KW-1185">Reference proteome</keyword>
<proteinExistence type="predicted"/>
<evidence type="ECO:0008006" key="3">
    <source>
        <dbReference type="Google" id="ProtNLM"/>
    </source>
</evidence>
<dbReference type="EMBL" id="CP032869">
    <property type="protein sequence ID" value="AYL96149.1"/>
    <property type="molecule type" value="Genomic_DNA"/>
</dbReference>
<dbReference type="Proteomes" id="UP000270046">
    <property type="component" value="Chromosome"/>
</dbReference>
<dbReference type="KEGG" id="muh:HYN43_012985"/>